<keyword evidence="1" id="KW-0472">Membrane</keyword>
<feature type="non-terminal residue" evidence="2">
    <location>
        <position position="1"/>
    </location>
</feature>
<comment type="caution">
    <text evidence="2">The sequence shown here is derived from an EMBL/GenBank/DDBJ whole genome shotgun (WGS) entry which is preliminary data.</text>
</comment>
<dbReference type="Proteomes" id="UP000703674">
    <property type="component" value="Unassembled WGS sequence"/>
</dbReference>
<protein>
    <submittedName>
        <fullName evidence="2">ABC transporter permease</fullName>
    </submittedName>
</protein>
<organism evidence="2 3">
    <name type="scientific">Salinimicrobium oceani</name>
    <dbReference type="NCBI Taxonomy" id="2722702"/>
    <lineage>
        <taxon>Bacteria</taxon>
        <taxon>Pseudomonadati</taxon>
        <taxon>Bacteroidota</taxon>
        <taxon>Flavobacteriia</taxon>
        <taxon>Flavobacteriales</taxon>
        <taxon>Flavobacteriaceae</taxon>
        <taxon>Salinimicrobium</taxon>
    </lineage>
</organism>
<gene>
    <name evidence="2" type="ORF">HC175_22495</name>
</gene>
<evidence type="ECO:0000313" key="2">
    <source>
        <dbReference type="EMBL" id="NJW55688.1"/>
    </source>
</evidence>
<keyword evidence="1" id="KW-0812">Transmembrane</keyword>
<evidence type="ECO:0000256" key="1">
    <source>
        <dbReference type="SAM" id="Phobius"/>
    </source>
</evidence>
<name>A0ABX1DAD5_9FLAO</name>
<sequence length="52" mass="5695">LQLEYDLVMITPNLAYPVSITWQNIVLVIVTITSLGMLASYIAASRSKKALA</sequence>
<evidence type="ECO:0000313" key="3">
    <source>
        <dbReference type="Proteomes" id="UP000703674"/>
    </source>
</evidence>
<dbReference type="EMBL" id="JAAVJR010001428">
    <property type="protein sequence ID" value="NJW55688.1"/>
    <property type="molecule type" value="Genomic_DNA"/>
</dbReference>
<keyword evidence="1" id="KW-1133">Transmembrane helix</keyword>
<feature type="transmembrane region" description="Helical" evidence="1">
    <location>
        <begin position="20"/>
        <end position="44"/>
    </location>
</feature>
<reference evidence="2 3" key="1">
    <citation type="submission" date="2020-03" db="EMBL/GenBank/DDBJ databases">
        <title>Salinimicrobium sp. nov, isolated from SCS.</title>
        <authorList>
            <person name="Cao W.R."/>
        </authorList>
    </citation>
    <scope>NUCLEOTIDE SEQUENCE [LARGE SCALE GENOMIC DNA]</scope>
    <source>
        <strain evidence="3">J15B91</strain>
    </source>
</reference>
<keyword evidence="3" id="KW-1185">Reference proteome</keyword>
<proteinExistence type="predicted"/>
<accession>A0ABX1DAD5</accession>